<organism evidence="1 2">
    <name type="scientific">Gemmatimonas phototrophica</name>
    <dbReference type="NCBI Taxonomy" id="1379270"/>
    <lineage>
        <taxon>Bacteria</taxon>
        <taxon>Pseudomonadati</taxon>
        <taxon>Gemmatimonadota</taxon>
        <taxon>Gemmatimonadia</taxon>
        <taxon>Gemmatimonadales</taxon>
        <taxon>Gemmatimonadaceae</taxon>
        <taxon>Gemmatimonas</taxon>
    </lineage>
</organism>
<evidence type="ECO:0000313" key="2">
    <source>
        <dbReference type="Proteomes" id="UP000076404"/>
    </source>
</evidence>
<dbReference type="SUPFAM" id="SSF49373">
    <property type="entry name" value="Invasin/intimin cell-adhesion fragments"/>
    <property type="match status" value="2"/>
</dbReference>
<reference evidence="1 2" key="2">
    <citation type="journal article" date="2016" name="Environ. Microbiol. Rep.">
        <title>Metagenomic evidence for the presence of phototrophic Gemmatimonadetes bacteria in diverse environments.</title>
        <authorList>
            <person name="Zeng Y."/>
            <person name="Baumbach J."/>
            <person name="Barbosa E.G."/>
            <person name="Azevedo V."/>
            <person name="Zhang C."/>
            <person name="Koblizek M."/>
        </authorList>
    </citation>
    <scope>NUCLEOTIDE SEQUENCE [LARGE SCALE GENOMIC DNA]</scope>
    <source>
        <strain evidence="1 2">AP64</strain>
    </source>
</reference>
<name>A0A143BJF8_9BACT</name>
<dbReference type="InterPro" id="IPR013783">
    <property type="entry name" value="Ig-like_fold"/>
</dbReference>
<sequence length="229" mass="22740">MRSVRPTYLLAVLFTAIPTLIAFPGCTKTVEAPAASRLTIVQGHLQQAAAGTLLPTPIVLRAYGTDGAPIANIPVSFNVLAGGGSVDPATAKSDANGEVKARWTLGPGSQVQTVVGSAPGVEPITLSALGVLPSDIVIAQGNNQSAKINAALPVQLVLRVTGGNNVPIPGQTVALAITAGGGSLSPQSAVTNALGEVTVRWTLGPQAGLQTATATSGTVGSITITAVGN</sequence>
<reference evidence="1 2" key="1">
    <citation type="journal article" date="2014" name="Proc. Natl. Acad. Sci. U.S.A.">
        <title>Functional type 2 photosynthetic reaction centers found in the rare bacterial phylum Gemmatimonadetes.</title>
        <authorList>
            <person name="Zeng Y."/>
            <person name="Feng F."/>
            <person name="Medova H."/>
            <person name="Dean J."/>
            <person name="Koblizek M."/>
        </authorList>
    </citation>
    <scope>NUCLEOTIDE SEQUENCE [LARGE SCALE GENOMIC DNA]</scope>
    <source>
        <strain evidence="1 2">AP64</strain>
    </source>
</reference>
<evidence type="ECO:0008006" key="3">
    <source>
        <dbReference type="Google" id="ProtNLM"/>
    </source>
</evidence>
<proteinExistence type="predicted"/>
<gene>
    <name evidence="1" type="ORF">GEMMAAP_10685</name>
</gene>
<dbReference type="RefSeq" id="WP_043580719.1">
    <property type="nucleotide sequence ID" value="NZ_CP011454.1"/>
</dbReference>
<dbReference type="OrthoDB" id="505641at2"/>
<dbReference type="Gene3D" id="2.60.40.1120">
    <property type="entry name" value="Carboxypeptidase-like, regulatory domain"/>
    <property type="match status" value="1"/>
</dbReference>
<dbReference type="Gene3D" id="2.60.40.10">
    <property type="entry name" value="Immunoglobulins"/>
    <property type="match status" value="1"/>
</dbReference>
<keyword evidence="2" id="KW-1185">Reference proteome</keyword>
<dbReference type="AlphaFoldDB" id="A0A143BJF8"/>
<dbReference type="Proteomes" id="UP000076404">
    <property type="component" value="Chromosome"/>
</dbReference>
<dbReference type="EMBL" id="CP011454">
    <property type="protein sequence ID" value="AMW05158.1"/>
    <property type="molecule type" value="Genomic_DNA"/>
</dbReference>
<protein>
    <recommendedName>
        <fullName evidence="3">Big-1 domain-containing protein</fullName>
    </recommendedName>
</protein>
<dbReference type="InterPro" id="IPR008964">
    <property type="entry name" value="Invasin/intimin_cell_adhesion"/>
</dbReference>
<dbReference type="STRING" id="1379270.GEMMAAP_10685"/>
<evidence type="ECO:0000313" key="1">
    <source>
        <dbReference type="EMBL" id="AMW05158.1"/>
    </source>
</evidence>
<dbReference type="eggNOG" id="COG4932">
    <property type="taxonomic scope" value="Bacteria"/>
</dbReference>
<dbReference type="KEGG" id="gph:GEMMAAP_10685"/>
<accession>A0A143BJF8</accession>